<dbReference type="Proteomes" id="UP000504610">
    <property type="component" value="Chromosome 1"/>
</dbReference>
<keyword evidence="1 2" id="KW-0694">RNA-binding</keyword>
<dbReference type="SUPFAM" id="SSF54928">
    <property type="entry name" value="RNA-binding domain, RBD"/>
    <property type="match status" value="1"/>
</dbReference>
<dbReference type="InterPro" id="IPR035979">
    <property type="entry name" value="RBD_domain_sf"/>
</dbReference>
<evidence type="ECO:0000313" key="5">
    <source>
        <dbReference type="Proteomes" id="UP000504610"/>
    </source>
</evidence>
<feature type="region of interest" description="Disordered" evidence="3">
    <location>
        <begin position="222"/>
        <end position="241"/>
    </location>
</feature>
<protein>
    <submittedName>
        <fullName evidence="6">Nucleolin 1-like</fullName>
    </submittedName>
</protein>
<dbReference type="AlphaFoldDB" id="A0A6J0MQE7"/>
<reference evidence="5" key="1">
    <citation type="journal article" date="2019" name="Database">
        <title>The radish genome database (RadishGD): an integrated information resource for radish genomics.</title>
        <authorList>
            <person name="Yu H.J."/>
            <person name="Baek S."/>
            <person name="Lee Y.J."/>
            <person name="Cho A."/>
            <person name="Mun J.H."/>
        </authorList>
    </citation>
    <scope>NUCLEOTIDE SEQUENCE [LARGE SCALE GENOMIC DNA]</scope>
    <source>
        <strain evidence="5">cv. WK10039</strain>
    </source>
</reference>
<evidence type="ECO:0000256" key="2">
    <source>
        <dbReference type="PROSITE-ProRule" id="PRU00176"/>
    </source>
</evidence>
<feature type="compositionally biased region" description="Basic residues" evidence="3">
    <location>
        <begin position="223"/>
        <end position="241"/>
    </location>
</feature>
<keyword evidence="5" id="KW-1185">Reference proteome</keyword>
<proteinExistence type="predicted"/>
<dbReference type="InterPro" id="IPR000504">
    <property type="entry name" value="RRM_dom"/>
</dbReference>
<evidence type="ECO:0000256" key="3">
    <source>
        <dbReference type="SAM" id="MobiDB-lite"/>
    </source>
</evidence>
<dbReference type="RefSeq" id="XP_018474128.2">
    <property type="nucleotide sequence ID" value="XM_018618626.2"/>
</dbReference>
<dbReference type="GeneID" id="108845408"/>
<dbReference type="GO" id="GO:0008143">
    <property type="term" value="F:poly(A) binding"/>
    <property type="evidence" value="ECO:0007669"/>
    <property type="project" value="TreeGrafter"/>
</dbReference>
<feature type="domain" description="RRM" evidence="4">
    <location>
        <begin position="9"/>
        <end position="90"/>
    </location>
</feature>
<dbReference type="OrthoDB" id="1110426at2759"/>
<name>A0A6J0MQE7_RAPSA</name>
<organism evidence="5 6">
    <name type="scientific">Raphanus sativus</name>
    <name type="common">Radish</name>
    <name type="synonym">Raphanus raphanistrum var. sativus</name>
    <dbReference type="NCBI Taxonomy" id="3726"/>
    <lineage>
        <taxon>Eukaryota</taxon>
        <taxon>Viridiplantae</taxon>
        <taxon>Streptophyta</taxon>
        <taxon>Embryophyta</taxon>
        <taxon>Tracheophyta</taxon>
        <taxon>Spermatophyta</taxon>
        <taxon>Magnoliopsida</taxon>
        <taxon>eudicotyledons</taxon>
        <taxon>Gunneridae</taxon>
        <taxon>Pentapetalae</taxon>
        <taxon>rosids</taxon>
        <taxon>malvids</taxon>
        <taxon>Brassicales</taxon>
        <taxon>Brassicaceae</taxon>
        <taxon>Brassiceae</taxon>
        <taxon>Raphanus</taxon>
    </lineage>
</organism>
<dbReference type="InterPro" id="IPR012677">
    <property type="entry name" value="Nucleotide-bd_a/b_plait_sf"/>
</dbReference>
<dbReference type="PANTHER" id="PTHR23236">
    <property type="entry name" value="EUKARYOTIC TRANSLATION INITIATION FACTOR 4B/4H"/>
    <property type="match status" value="1"/>
</dbReference>
<evidence type="ECO:0000313" key="6">
    <source>
        <dbReference type="RefSeq" id="XP_018474128.2"/>
    </source>
</evidence>
<dbReference type="PANTHER" id="PTHR23236:SF103">
    <property type="entry name" value="RNA-BINDING (RRM_RBD_RNP MOTIFS) FAMILY PROTEIN"/>
    <property type="match status" value="1"/>
</dbReference>
<evidence type="ECO:0000259" key="4">
    <source>
        <dbReference type="PROSITE" id="PS50102"/>
    </source>
</evidence>
<accession>A0A6J0MQE7</accession>
<evidence type="ECO:0000256" key="1">
    <source>
        <dbReference type="ARBA" id="ARBA00022884"/>
    </source>
</evidence>
<gene>
    <name evidence="6" type="primary">LOC108845408</name>
</gene>
<dbReference type="Gene3D" id="3.30.70.330">
    <property type="match status" value="1"/>
</dbReference>
<reference evidence="6" key="2">
    <citation type="submission" date="2025-08" db="UniProtKB">
        <authorList>
            <consortium name="RefSeq"/>
        </authorList>
    </citation>
    <scope>IDENTIFICATION</scope>
    <source>
        <tissue evidence="6">Leaf</tissue>
    </source>
</reference>
<dbReference type="KEGG" id="rsz:108845408"/>
<dbReference type="PROSITE" id="PS50102">
    <property type="entry name" value="RRM"/>
    <property type="match status" value="1"/>
</dbReference>
<sequence length="241" mass="26587">MRALRSRSVRILVKGYDTSLHVDVVKSQLTKHFSSCGEVVFVSIPYFAIDGAPNRSGYIYILGDGAEEKALQLSGSEMEGRKIVATSTHEEFLKLTPEMTARLAEAERAYDGKMIIVRGYDTSLPAADIKTFLTNRFSSCGEIVDFQLFPVEHHPSQDHQAIISILGEGAEEKALELNGSDMGGGFKLVVVPALKPVGNSPIPVDDAFPRGFMIPARVANPKKTSRYKMKKKKANRKKAWK</sequence>